<gene>
    <name evidence="1" type="ORF">AFCDBAGC_2447</name>
</gene>
<evidence type="ECO:0000313" key="2">
    <source>
        <dbReference type="Proteomes" id="UP001055117"/>
    </source>
</evidence>
<comment type="caution">
    <text evidence="1">The sequence shown here is derived from an EMBL/GenBank/DDBJ whole genome shotgun (WGS) entry which is preliminary data.</text>
</comment>
<protein>
    <recommendedName>
        <fullName evidence="3">LysR family transcriptional regulator</fullName>
    </recommendedName>
</protein>
<sequence>MIGTPAGSKLLAAATERQAALSAERIILRCPRAALPVPLWVQCADSAITARLSAYLGDLQAELIGVPAA</sequence>
<name>A0ABQ4QH63_9HYPH</name>
<dbReference type="Proteomes" id="UP001055117">
    <property type="component" value="Unassembled WGS sequence"/>
</dbReference>
<evidence type="ECO:0008006" key="3">
    <source>
        <dbReference type="Google" id="ProtNLM"/>
    </source>
</evidence>
<proteinExistence type="predicted"/>
<keyword evidence="2" id="KW-1185">Reference proteome</keyword>
<evidence type="ECO:0000313" key="1">
    <source>
        <dbReference type="EMBL" id="GJD44580.1"/>
    </source>
</evidence>
<accession>A0ABQ4QH63</accession>
<organism evidence="1 2">
    <name type="scientific">Methylobacterium cerastii</name>
    <dbReference type="NCBI Taxonomy" id="932741"/>
    <lineage>
        <taxon>Bacteria</taxon>
        <taxon>Pseudomonadati</taxon>
        <taxon>Pseudomonadota</taxon>
        <taxon>Alphaproteobacteria</taxon>
        <taxon>Hyphomicrobiales</taxon>
        <taxon>Methylobacteriaceae</taxon>
        <taxon>Methylobacterium</taxon>
    </lineage>
</organism>
<dbReference type="EMBL" id="BPQG01000035">
    <property type="protein sequence ID" value="GJD44580.1"/>
    <property type="molecule type" value="Genomic_DNA"/>
</dbReference>
<reference evidence="1 2" key="1">
    <citation type="journal article" date="2021" name="Front. Microbiol.">
        <title>Comprehensive Comparative Genomics and Phenotyping of Methylobacterium Species.</title>
        <authorList>
            <person name="Alessa O."/>
            <person name="Ogura Y."/>
            <person name="Fujitani Y."/>
            <person name="Takami H."/>
            <person name="Hayashi T."/>
            <person name="Sahin N."/>
            <person name="Tani A."/>
        </authorList>
    </citation>
    <scope>NUCLEOTIDE SEQUENCE [LARGE SCALE GENOMIC DNA]</scope>
    <source>
        <strain evidence="1 2">DSM 23679</strain>
    </source>
</reference>